<dbReference type="EMBL" id="CP108253">
    <property type="protein sequence ID" value="WTU38494.1"/>
    <property type="molecule type" value="Genomic_DNA"/>
</dbReference>
<dbReference type="InterPro" id="IPR025630">
    <property type="entry name" value="DUF4288"/>
</dbReference>
<sequence>MSVYVAVLLCEATSTAEDHAPLYQENFVLLTAQDEEEARGKALAHGKRLETSYENDLGETITWRLRHVVDVNEALDSDLGDGSELYSRHFRNYDAYRSFEPLLSGEEL</sequence>
<gene>
    <name evidence="1" type="ORF">OHV25_02420</name>
</gene>
<proteinExistence type="predicted"/>
<protein>
    <submittedName>
        <fullName evidence="1">DUF4288 domain-containing protein</fullName>
    </submittedName>
</protein>
<dbReference type="AlphaFoldDB" id="A0AAU2GTN5"/>
<name>A0AAU2GTN5_9ACTN</name>
<reference evidence="1" key="1">
    <citation type="submission" date="2022-10" db="EMBL/GenBank/DDBJ databases">
        <title>The complete genomes of actinobacterial strains from the NBC collection.</title>
        <authorList>
            <person name="Joergensen T.S."/>
            <person name="Alvarez Arevalo M."/>
            <person name="Sterndorff E.B."/>
            <person name="Faurdal D."/>
            <person name="Vuksanovic O."/>
            <person name="Mourched A.-S."/>
            <person name="Charusanti P."/>
            <person name="Shaw S."/>
            <person name="Blin K."/>
            <person name="Weber T."/>
        </authorList>
    </citation>
    <scope>NUCLEOTIDE SEQUENCE</scope>
    <source>
        <strain evidence="1">NBC_00060</strain>
    </source>
</reference>
<accession>A0AAU2GTN5</accession>
<organism evidence="1">
    <name type="scientific">Streptomyces sp. NBC_00060</name>
    <dbReference type="NCBI Taxonomy" id="2975636"/>
    <lineage>
        <taxon>Bacteria</taxon>
        <taxon>Bacillati</taxon>
        <taxon>Actinomycetota</taxon>
        <taxon>Actinomycetes</taxon>
        <taxon>Kitasatosporales</taxon>
        <taxon>Streptomycetaceae</taxon>
        <taxon>Streptomyces</taxon>
    </lineage>
</organism>
<evidence type="ECO:0000313" key="1">
    <source>
        <dbReference type="EMBL" id="WTU38494.1"/>
    </source>
</evidence>
<dbReference type="Pfam" id="PF14119">
    <property type="entry name" value="DUF4288"/>
    <property type="match status" value="1"/>
</dbReference>